<evidence type="ECO:0000313" key="1">
    <source>
        <dbReference type="Ensembl" id="ENSUPAP00010001224.1"/>
    </source>
</evidence>
<reference evidence="1" key="2">
    <citation type="submission" date="2025-09" db="UniProtKB">
        <authorList>
            <consortium name="Ensembl"/>
        </authorList>
    </citation>
    <scope>IDENTIFICATION</scope>
</reference>
<dbReference type="Proteomes" id="UP000694417">
    <property type="component" value="Unplaced"/>
</dbReference>
<protein>
    <submittedName>
        <fullName evidence="1">Keratin associated protein 7-1</fullName>
    </submittedName>
</protein>
<dbReference type="Ensembl" id="ENSUPAT00010001417.1">
    <property type="protein sequence ID" value="ENSUPAP00010001224.1"/>
    <property type="gene ID" value="ENSUPAG00010001047.1"/>
</dbReference>
<proteinExistence type="predicted"/>
<dbReference type="InterPro" id="IPR020184">
    <property type="entry name" value="KRTAP7"/>
</dbReference>
<dbReference type="Pfam" id="PF15034">
    <property type="entry name" value="KRTAP7"/>
    <property type="match status" value="1"/>
</dbReference>
<accession>A0A8D2GMK6</accession>
<gene>
    <name evidence="1" type="primary">KRTAP7-1</name>
</gene>
<evidence type="ECO:0000313" key="2">
    <source>
        <dbReference type="Proteomes" id="UP000694417"/>
    </source>
</evidence>
<keyword evidence="2" id="KW-1185">Reference proteome</keyword>
<dbReference type="GeneTree" id="ENSGT00390000015202"/>
<dbReference type="AlphaFoldDB" id="A0A8D2GMK6"/>
<sequence length="82" mass="9149">MTRYFCCGNYFPGYPFFGTNFHGTFRATPLNCVVPLGTPINHCYSSRNHCFGGGNYQNLGCCYGSSYYRPWGSGSGFGYSTY</sequence>
<reference evidence="1" key="1">
    <citation type="submission" date="2025-08" db="UniProtKB">
        <authorList>
            <consortium name="Ensembl"/>
        </authorList>
    </citation>
    <scope>IDENTIFICATION</scope>
</reference>
<organism evidence="1 2">
    <name type="scientific">Urocitellus parryii</name>
    <name type="common">Arctic ground squirrel</name>
    <name type="synonym">Spermophilus parryii</name>
    <dbReference type="NCBI Taxonomy" id="9999"/>
    <lineage>
        <taxon>Eukaryota</taxon>
        <taxon>Metazoa</taxon>
        <taxon>Chordata</taxon>
        <taxon>Craniata</taxon>
        <taxon>Vertebrata</taxon>
        <taxon>Euteleostomi</taxon>
        <taxon>Mammalia</taxon>
        <taxon>Eutheria</taxon>
        <taxon>Euarchontoglires</taxon>
        <taxon>Glires</taxon>
        <taxon>Rodentia</taxon>
        <taxon>Sciuromorpha</taxon>
        <taxon>Sciuridae</taxon>
        <taxon>Xerinae</taxon>
        <taxon>Marmotini</taxon>
        <taxon>Urocitellus</taxon>
    </lineage>
</organism>
<name>A0A8D2GMK6_UROPR</name>
<dbReference type="PANTHER" id="PTHR38504">
    <property type="entry name" value="KERATIN-ASSOCIATED PROTEIN 7-1"/>
    <property type="match status" value="1"/>
</dbReference>
<dbReference type="PANTHER" id="PTHR38504:SF1">
    <property type="entry name" value="KERATIN-ASSOCIATED PROTEIN 7-1"/>
    <property type="match status" value="1"/>
</dbReference>